<dbReference type="EMBL" id="KL142401">
    <property type="protein sequence ID" value="KDR69666.1"/>
    <property type="molecule type" value="Genomic_DNA"/>
</dbReference>
<protein>
    <submittedName>
        <fullName evidence="2">Uncharacterized protein</fullName>
    </submittedName>
</protein>
<gene>
    <name evidence="2" type="ORF">GALMADRAFT_255846</name>
</gene>
<accession>A0A067SFH9</accession>
<keyword evidence="1" id="KW-1133">Transmembrane helix</keyword>
<name>A0A067SFH9_GALM3</name>
<evidence type="ECO:0000313" key="3">
    <source>
        <dbReference type="Proteomes" id="UP000027222"/>
    </source>
</evidence>
<feature type="transmembrane region" description="Helical" evidence="1">
    <location>
        <begin position="12"/>
        <end position="30"/>
    </location>
</feature>
<evidence type="ECO:0000313" key="2">
    <source>
        <dbReference type="EMBL" id="KDR69666.1"/>
    </source>
</evidence>
<dbReference type="Proteomes" id="UP000027222">
    <property type="component" value="Unassembled WGS sequence"/>
</dbReference>
<dbReference type="AlphaFoldDB" id="A0A067SFH9"/>
<evidence type="ECO:0000256" key="1">
    <source>
        <dbReference type="SAM" id="Phobius"/>
    </source>
</evidence>
<reference evidence="3" key="1">
    <citation type="journal article" date="2014" name="Proc. Natl. Acad. Sci. U.S.A.">
        <title>Extensive sampling of basidiomycete genomes demonstrates inadequacy of the white-rot/brown-rot paradigm for wood decay fungi.</title>
        <authorList>
            <person name="Riley R."/>
            <person name="Salamov A.A."/>
            <person name="Brown D.W."/>
            <person name="Nagy L.G."/>
            <person name="Floudas D."/>
            <person name="Held B.W."/>
            <person name="Levasseur A."/>
            <person name="Lombard V."/>
            <person name="Morin E."/>
            <person name="Otillar R."/>
            <person name="Lindquist E.A."/>
            <person name="Sun H."/>
            <person name="LaButti K.M."/>
            <person name="Schmutz J."/>
            <person name="Jabbour D."/>
            <person name="Luo H."/>
            <person name="Baker S.E."/>
            <person name="Pisabarro A.G."/>
            <person name="Walton J.D."/>
            <person name="Blanchette R.A."/>
            <person name="Henrissat B."/>
            <person name="Martin F."/>
            <person name="Cullen D."/>
            <person name="Hibbett D.S."/>
            <person name="Grigoriev I.V."/>
        </authorList>
    </citation>
    <scope>NUCLEOTIDE SEQUENCE [LARGE SCALE GENOMIC DNA]</scope>
    <source>
        <strain evidence="3">CBS 339.88</strain>
    </source>
</reference>
<keyword evidence="1" id="KW-0472">Membrane</keyword>
<organism evidence="2 3">
    <name type="scientific">Galerina marginata (strain CBS 339.88)</name>
    <dbReference type="NCBI Taxonomy" id="685588"/>
    <lineage>
        <taxon>Eukaryota</taxon>
        <taxon>Fungi</taxon>
        <taxon>Dikarya</taxon>
        <taxon>Basidiomycota</taxon>
        <taxon>Agaricomycotina</taxon>
        <taxon>Agaricomycetes</taxon>
        <taxon>Agaricomycetidae</taxon>
        <taxon>Agaricales</taxon>
        <taxon>Agaricineae</taxon>
        <taxon>Strophariaceae</taxon>
        <taxon>Galerina</taxon>
    </lineage>
</organism>
<keyword evidence="1" id="KW-0812">Transmembrane</keyword>
<keyword evidence="3" id="KW-1185">Reference proteome</keyword>
<sequence>MSFPPALLGWDQRFWCGVLAGVVLFGLLHAELDRRKESWSWYGWVLGLGCGEFNQDSGLGGAWQPLQV</sequence>
<feature type="non-terminal residue" evidence="2">
    <location>
        <position position="68"/>
    </location>
</feature>
<dbReference type="HOGENOM" id="CLU_2800919_0_0_1"/>
<proteinExistence type="predicted"/>